<dbReference type="PANTHER" id="PTHR38926:SF72">
    <property type="entry name" value="IM:7136021-RELATED"/>
    <property type="match status" value="1"/>
</dbReference>
<dbReference type="PANTHER" id="PTHR38926">
    <property type="entry name" value="F-BOX DOMAIN CONTAINING PROTEIN, EXPRESSED"/>
    <property type="match status" value="1"/>
</dbReference>
<dbReference type="SUPFAM" id="SSF52047">
    <property type="entry name" value="RNI-like"/>
    <property type="match status" value="1"/>
</dbReference>
<sequence>MNRGPTDILARGDFATPRPLISSLPTKILSNIIVLACARLPHPQSLPITSAQHVTWQLGQVCSTWRAIVVNTPPLWHNITLEARRCFQHGARRDCAMFLAKEALRRSKNTPLKFTYNNHAGLDDDHIFAAIAPLLNRSKTLSFHGSSERSLATLATHGPFPMLQSLEIVTTMPFRAPLELLREAPKFQTLHLRGLPTSSLYIPWSQIQNLTIEVGGGTHPVSSLQDASNVISLILNGNSHFVRSTYALPPTSQFRLSNLHNLTISNCRFLLLIIAPNLHDLEWHTTMGSNLDRLPAHLRPGSYFLTFLSRSRCRLTILTIHMARLTEAELTAILDALPDLSSLSLLCPHHTTNVDSLFTELHRRGEALPHLRHLCVDNFNSHNPTILLNFLEVRAKARRWPLDRFEVACDMKVARSGLRRAAAQLEKLEGRMQCLSWSLGQGYLRCTYIRIDRL</sequence>
<gene>
    <name evidence="1" type="ORF">HGRIS_003027</name>
</gene>
<dbReference type="Proteomes" id="UP001556367">
    <property type="component" value="Unassembled WGS sequence"/>
</dbReference>
<protein>
    <recommendedName>
        <fullName evidence="3">F-box domain-containing protein</fullName>
    </recommendedName>
</protein>
<evidence type="ECO:0000313" key="1">
    <source>
        <dbReference type="EMBL" id="KAL0956923.1"/>
    </source>
</evidence>
<accession>A0ABR3JNH2</accession>
<proteinExistence type="predicted"/>
<dbReference type="Gene3D" id="3.80.10.10">
    <property type="entry name" value="Ribonuclease Inhibitor"/>
    <property type="match status" value="1"/>
</dbReference>
<keyword evidence="2" id="KW-1185">Reference proteome</keyword>
<organism evidence="1 2">
    <name type="scientific">Hohenbuehelia grisea</name>
    <dbReference type="NCBI Taxonomy" id="104357"/>
    <lineage>
        <taxon>Eukaryota</taxon>
        <taxon>Fungi</taxon>
        <taxon>Dikarya</taxon>
        <taxon>Basidiomycota</taxon>
        <taxon>Agaricomycotina</taxon>
        <taxon>Agaricomycetes</taxon>
        <taxon>Agaricomycetidae</taxon>
        <taxon>Agaricales</taxon>
        <taxon>Pleurotineae</taxon>
        <taxon>Pleurotaceae</taxon>
        <taxon>Hohenbuehelia</taxon>
    </lineage>
</organism>
<comment type="caution">
    <text evidence="1">The sequence shown here is derived from an EMBL/GenBank/DDBJ whole genome shotgun (WGS) entry which is preliminary data.</text>
</comment>
<evidence type="ECO:0000313" key="2">
    <source>
        <dbReference type="Proteomes" id="UP001556367"/>
    </source>
</evidence>
<evidence type="ECO:0008006" key="3">
    <source>
        <dbReference type="Google" id="ProtNLM"/>
    </source>
</evidence>
<name>A0ABR3JNH2_9AGAR</name>
<reference evidence="2" key="1">
    <citation type="submission" date="2024-06" db="EMBL/GenBank/DDBJ databases">
        <title>Multi-omics analyses provide insights into the biosynthesis of the anticancer antibiotic pleurotin in Hohenbuehelia grisea.</title>
        <authorList>
            <person name="Weaver J.A."/>
            <person name="Alberti F."/>
        </authorList>
    </citation>
    <scope>NUCLEOTIDE SEQUENCE [LARGE SCALE GENOMIC DNA]</scope>
    <source>
        <strain evidence="2">T-177</strain>
    </source>
</reference>
<dbReference type="InterPro" id="IPR032675">
    <property type="entry name" value="LRR_dom_sf"/>
</dbReference>
<dbReference type="EMBL" id="JASNQZ010000006">
    <property type="protein sequence ID" value="KAL0956923.1"/>
    <property type="molecule type" value="Genomic_DNA"/>
</dbReference>